<dbReference type="EMBL" id="JBBNAF010000002">
    <property type="protein sequence ID" value="KAK9163307.1"/>
    <property type="molecule type" value="Genomic_DNA"/>
</dbReference>
<name>A0AAP0L446_9MAGN</name>
<organism evidence="1 2">
    <name type="scientific">Stephania yunnanensis</name>
    <dbReference type="NCBI Taxonomy" id="152371"/>
    <lineage>
        <taxon>Eukaryota</taxon>
        <taxon>Viridiplantae</taxon>
        <taxon>Streptophyta</taxon>
        <taxon>Embryophyta</taxon>
        <taxon>Tracheophyta</taxon>
        <taxon>Spermatophyta</taxon>
        <taxon>Magnoliopsida</taxon>
        <taxon>Ranunculales</taxon>
        <taxon>Menispermaceae</taxon>
        <taxon>Menispermoideae</taxon>
        <taxon>Cissampelideae</taxon>
        <taxon>Stephania</taxon>
    </lineage>
</organism>
<sequence length="181" mass="20147">MAEVGRVSYAIGHTADIFLITKQRKNIVAITEHDGQQRVEGLQSAPTKTLTWFGGQIYHSRNWDLLDGRSVSAKVSRSGFRTIHLPPSPNPCDYEISTAPASGKMLISQRNNALASARRRICDLSQKIITNPNRPAVCPGAPLLAAPHRVFPCHIPPVPEVTRGHERWHKLCSVRRYVQNV</sequence>
<dbReference type="AlphaFoldDB" id="A0AAP0L446"/>
<evidence type="ECO:0000313" key="1">
    <source>
        <dbReference type="EMBL" id="KAK9163307.1"/>
    </source>
</evidence>
<gene>
    <name evidence="1" type="ORF">Syun_004209</name>
</gene>
<accession>A0AAP0L446</accession>
<protein>
    <submittedName>
        <fullName evidence="1">Uncharacterized protein</fullName>
    </submittedName>
</protein>
<reference evidence="1 2" key="1">
    <citation type="submission" date="2024-01" db="EMBL/GenBank/DDBJ databases">
        <title>Genome assemblies of Stephania.</title>
        <authorList>
            <person name="Yang L."/>
        </authorList>
    </citation>
    <scope>NUCLEOTIDE SEQUENCE [LARGE SCALE GENOMIC DNA]</scope>
    <source>
        <strain evidence="1">YNDBR</strain>
        <tissue evidence="1">Leaf</tissue>
    </source>
</reference>
<keyword evidence="2" id="KW-1185">Reference proteome</keyword>
<evidence type="ECO:0000313" key="2">
    <source>
        <dbReference type="Proteomes" id="UP001420932"/>
    </source>
</evidence>
<proteinExistence type="predicted"/>
<comment type="caution">
    <text evidence="1">The sequence shown here is derived from an EMBL/GenBank/DDBJ whole genome shotgun (WGS) entry which is preliminary data.</text>
</comment>
<dbReference type="Proteomes" id="UP001420932">
    <property type="component" value="Unassembled WGS sequence"/>
</dbReference>